<dbReference type="InterPro" id="IPR008844">
    <property type="entry name" value="Spore_GerAC-like"/>
</dbReference>
<accession>A0ABV2PLY8</accession>
<dbReference type="Proteomes" id="UP001549363">
    <property type="component" value="Unassembled WGS sequence"/>
</dbReference>
<keyword evidence="11" id="KW-1185">Reference proteome</keyword>
<keyword evidence="6" id="KW-0564">Palmitate</keyword>
<gene>
    <name evidence="10" type="ORF">ABIA69_002941</name>
</gene>
<protein>
    <submittedName>
        <fullName evidence="10">Spore germination protein KC</fullName>
    </submittedName>
</protein>
<comment type="caution">
    <text evidence="10">The sequence shown here is derived from an EMBL/GenBank/DDBJ whole genome shotgun (WGS) entry which is preliminary data.</text>
</comment>
<dbReference type="InterPro" id="IPR038501">
    <property type="entry name" value="Spore_GerAC_C_sf"/>
</dbReference>
<dbReference type="NCBIfam" id="TIGR02887">
    <property type="entry name" value="spore_ger_x_C"/>
    <property type="match status" value="1"/>
</dbReference>
<name>A0ABV2PLY8_9BACI</name>
<evidence type="ECO:0000259" key="8">
    <source>
        <dbReference type="Pfam" id="PF05504"/>
    </source>
</evidence>
<feature type="domain" description="Spore germination GerAC-like C-terminal" evidence="8">
    <location>
        <begin position="216"/>
        <end position="352"/>
    </location>
</feature>
<comment type="subcellular location">
    <subcellularLocation>
        <location evidence="1">Membrane</location>
        <topology evidence="1">Lipid-anchor</topology>
    </subcellularLocation>
</comment>
<dbReference type="EMBL" id="JBEPSB010000014">
    <property type="protein sequence ID" value="MET4561771.1"/>
    <property type="molecule type" value="Genomic_DNA"/>
</dbReference>
<evidence type="ECO:0000256" key="4">
    <source>
        <dbReference type="ARBA" id="ARBA00022729"/>
    </source>
</evidence>
<evidence type="ECO:0000256" key="1">
    <source>
        <dbReference type="ARBA" id="ARBA00004635"/>
    </source>
</evidence>
<evidence type="ECO:0000313" key="11">
    <source>
        <dbReference type="Proteomes" id="UP001549363"/>
    </source>
</evidence>
<dbReference type="Pfam" id="PF25198">
    <property type="entry name" value="Spore_GerAC_N"/>
    <property type="match status" value="1"/>
</dbReference>
<dbReference type="PANTHER" id="PTHR35789">
    <property type="entry name" value="SPORE GERMINATION PROTEIN B3"/>
    <property type="match status" value="1"/>
</dbReference>
<keyword evidence="5" id="KW-0472">Membrane</keyword>
<evidence type="ECO:0000256" key="7">
    <source>
        <dbReference type="ARBA" id="ARBA00023288"/>
    </source>
</evidence>
<evidence type="ECO:0000256" key="2">
    <source>
        <dbReference type="ARBA" id="ARBA00007886"/>
    </source>
</evidence>
<reference evidence="10 11" key="1">
    <citation type="submission" date="2024-06" db="EMBL/GenBank/DDBJ databases">
        <title>Sorghum-associated microbial communities from plants grown in Nebraska, USA.</title>
        <authorList>
            <person name="Schachtman D."/>
        </authorList>
    </citation>
    <scope>NUCLEOTIDE SEQUENCE [LARGE SCALE GENOMIC DNA]</scope>
    <source>
        <strain evidence="10 11">736</strain>
    </source>
</reference>
<keyword evidence="4" id="KW-0732">Signal</keyword>
<dbReference type="PROSITE" id="PS51257">
    <property type="entry name" value="PROKAR_LIPOPROTEIN"/>
    <property type="match status" value="1"/>
</dbReference>
<sequence>MRNKIAFLIMIIFTIFLTGCWDTTEPQRMYYINAVGVDFNDNQYEVYLQIINFADLAKSEQPNPDIVPTEVGYAKGKTIEEAIFKLYRSIDQKIFWGHMRYLIFSVRAMENERSIPVIDTFIRFRDTRYQIWIYSTENSINDVLLATPILKNSLASSKLSNPINPTKQESFIEPINLRDIAIGLNEPSHEISIPFVDFNKEWETAEGQTEATSFAGVSILSKDGFKGIIKGSAARGNQWMHNYTNQAEVTFKLDTNERDYITVTLDKLKVKVKPIVTGQQIRFEAEIKLRAKVNGFKGAVTTKELRDKIVTEVKKEIKETYEEGLKLDVDIYRLSEHLYRRNVKAWKKYEANGKIPLTKDSLSKIDIHVDKIYLGNKTFEETIEE</sequence>
<dbReference type="Pfam" id="PF05504">
    <property type="entry name" value="Spore_GerAC"/>
    <property type="match status" value="1"/>
</dbReference>
<evidence type="ECO:0000313" key="10">
    <source>
        <dbReference type="EMBL" id="MET4561771.1"/>
    </source>
</evidence>
<keyword evidence="3" id="KW-0309">Germination</keyword>
<dbReference type="Gene3D" id="3.30.300.210">
    <property type="entry name" value="Nutrient germinant receptor protein C, domain 3"/>
    <property type="match status" value="1"/>
</dbReference>
<evidence type="ECO:0000256" key="5">
    <source>
        <dbReference type="ARBA" id="ARBA00023136"/>
    </source>
</evidence>
<comment type="similarity">
    <text evidence="2">Belongs to the GerABKC lipoprotein family.</text>
</comment>
<keyword evidence="7" id="KW-0449">Lipoprotein</keyword>
<organism evidence="10 11">
    <name type="scientific">Lysinibacillus parviboronicapiens</name>
    <dbReference type="NCBI Taxonomy" id="436516"/>
    <lineage>
        <taxon>Bacteria</taxon>
        <taxon>Bacillati</taxon>
        <taxon>Bacillota</taxon>
        <taxon>Bacilli</taxon>
        <taxon>Bacillales</taxon>
        <taxon>Bacillaceae</taxon>
        <taxon>Lysinibacillus</taxon>
    </lineage>
</organism>
<evidence type="ECO:0000256" key="6">
    <source>
        <dbReference type="ARBA" id="ARBA00023139"/>
    </source>
</evidence>
<evidence type="ECO:0000256" key="3">
    <source>
        <dbReference type="ARBA" id="ARBA00022544"/>
    </source>
</evidence>
<dbReference type="InterPro" id="IPR057336">
    <property type="entry name" value="GerAC_N"/>
</dbReference>
<feature type="domain" description="Spore germination protein N-terminal" evidence="9">
    <location>
        <begin position="22"/>
        <end position="196"/>
    </location>
</feature>
<proteinExistence type="inferred from homology"/>
<evidence type="ECO:0000259" key="9">
    <source>
        <dbReference type="Pfam" id="PF25198"/>
    </source>
</evidence>
<dbReference type="PANTHER" id="PTHR35789:SF1">
    <property type="entry name" value="SPORE GERMINATION PROTEIN B3"/>
    <property type="match status" value="1"/>
</dbReference>
<dbReference type="InterPro" id="IPR046953">
    <property type="entry name" value="Spore_GerAC-like_C"/>
</dbReference>
<dbReference type="RefSeq" id="WP_354472154.1">
    <property type="nucleotide sequence ID" value="NZ_JBEPSB010000014.1"/>
</dbReference>